<protein>
    <submittedName>
        <fullName evidence="1">Uncharacterized protein</fullName>
    </submittedName>
</protein>
<dbReference type="EMBL" id="SNXY01000010">
    <property type="protein sequence ID" value="TDP82649.1"/>
    <property type="molecule type" value="Genomic_DNA"/>
</dbReference>
<keyword evidence="2" id="KW-1185">Reference proteome</keyword>
<organism evidence="1 2">
    <name type="scientific">Oharaeibacter diazotrophicus</name>
    <dbReference type="NCBI Taxonomy" id="1920512"/>
    <lineage>
        <taxon>Bacteria</taxon>
        <taxon>Pseudomonadati</taxon>
        <taxon>Pseudomonadota</taxon>
        <taxon>Alphaproteobacteria</taxon>
        <taxon>Hyphomicrobiales</taxon>
        <taxon>Pleomorphomonadaceae</taxon>
        <taxon>Oharaeibacter</taxon>
    </lineage>
</organism>
<evidence type="ECO:0000313" key="1">
    <source>
        <dbReference type="EMBL" id="TDP82649.1"/>
    </source>
</evidence>
<gene>
    <name evidence="1" type="ORF">EDD54_3918</name>
</gene>
<name>A0A4R6R9I9_9HYPH</name>
<proteinExistence type="predicted"/>
<accession>A0A4R6R9I9</accession>
<sequence>MDNLEGGSRTFVRFASAIAVAAAGDVGMVRHGCRKGCAGEGASVPGHTTPC</sequence>
<dbReference type="Proteomes" id="UP000294547">
    <property type="component" value="Unassembled WGS sequence"/>
</dbReference>
<comment type="caution">
    <text evidence="1">The sequence shown here is derived from an EMBL/GenBank/DDBJ whole genome shotgun (WGS) entry which is preliminary data.</text>
</comment>
<reference evidence="1 2" key="1">
    <citation type="submission" date="2019-03" db="EMBL/GenBank/DDBJ databases">
        <title>Genomic Encyclopedia of Type Strains, Phase IV (KMG-IV): sequencing the most valuable type-strain genomes for metagenomic binning, comparative biology and taxonomic classification.</title>
        <authorList>
            <person name="Goeker M."/>
        </authorList>
    </citation>
    <scope>NUCLEOTIDE SEQUENCE [LARGE SCALE GENOMIC DNA]</scope>
    <source>
        <strain evidence="1 2">DSM 102969</strain>
    </source>
</reference>
<evidence type="ECO:0000313" key="2">
    <source>
        <dbReference type="Proteomes" id="UP000294547"/>
    </source>
</evidence>
<dbReference type="AlphaFoldDB" id="A0A4R6R9I9"/>